<keyword evidence="2" id="KW-0255">Endonuclease</keyword>
<organism evidence="2">
    <name type="scientific">Sclerotinia borealis</name>
    <dbReference type="NCBI Taxonomy" id="77105"/>
    <lineage>
        <taxon>Eukaryota</taxon>
        <taxon>Fungi</taxon>
        <taxon>Dikarya</taxon>
        <taxon>Ascomycota</taxon>
        <taxon>Pezizomycotina</taxon>
        <taxon>Leotiomycetes</taxon>
        <taxon>Helotiales</taxon>
        <taxon>Sclerotiniaceae</taxon>
        <taxon>Sclerotinia</taxon>
    </lineage>
</organism>
<dbReference type="AlphaFoldDB" id="A0A088CAP1"/>
<dbReference type="PANTHER" id="PTHR36181">
    <property type="entry name" value="INTRON-ENCODED ENDONUCLEASE AI3-RELATED"/>
    <property type="match status" value="1"/>
</dbReference>
<dbReference type="InterPro" id="IPR051289">
    <property type="entry name" value="LAGLIDADG_Endonuclease"/>
</dbReference>
<proteinExistence type="predicted"/>
<name>A0A088CAP1_9HELO</name>
<dbReference type="GO" id="GO:0004519">
    <property type="term" value="F:endonuclease activity"/>
    <property type="evidence" value="ECO:0007669"/>
    <property type="project" value="UniProtKB-KW"/>
</dbReference>
<gene>
    <name evidence="2" type="ORF">SBORM_0027</name>
</gene>
<evidence type="ECO:0000313" key="2">
    <source>
        <dbReference type="EMBL" id="AHX82995.1"/>
    </source>
</evidence>
<dbReference type="PANTHER" id="PTHR36181:SF3">
    <property type="entry name" value="INTRON-ENCODED DNA ENDONUCLEASE AI5 BETA"/>
    <property type="match status" value="1"/>
</dbReference>
<accession>A0A088CAP1</accession>
<geneLocation type="mitochondrion" evidence="2"/>
<dbReference type="EMBL" id="KJ434027">
    <property type="protein sequence ID" value="AHX82995.1"/>
    <property type="molecule type" value="Genomic_DNA"/>
</dbReference>
<dbReference type="SUPFAM" id="SSF55608">
    <property type="entry name" value="Homing endonucleases"/>
    <property type="match status" value="1"/>
</dbReference>
<dbReference type="RefSeq" id="YP_009072331.1">
    <property type="nucleotide sequence ID" value="NC_025200.1"/>
</dbReference>
<reference evidence="2" key="1">
    <citation type="journal article" date="2014" name="PLoS ONE">
        <title>The 203 kbp Mitochondrial Genome of the Phytopathogenic Fungus Sclerotinia borealis Reveals Multiple Invasions of Introns and Genomic Duplications.</title>
        <authorList>
            <person name="Mardanov A.V."/>
            <person name="Beletsky A.V."/>
            <person name="Kadnikov V.V."/>
            <person name="Ignatov A.N."/>
            <person name="Ravin N.V."/>
        </authorList>
    </citation>
    <scope>NUCLEOTIDE SEQUENCE</scope>
    <source>
        <strain evidence="2">F-4128</strain>
    </source>
</reference>
<evidence type="ECO:0000259" key="1">
    <source>
        <dbReference type="Pfam" id="PF00961"/>
    </source>
</evidence>
<dbReference type="GO" id="GO:0005739">
    <property type="term" value="C:mitochondrion"/>
    <property type="evidence" value="ECO:0007669"/>
    <property type="project" value="UniProtKB-ARBA"/>
</dbReference>
<sequence length="188" mass="22322">MLNVINLINGKLRTEHRFNQVVNNVLSHNKYADQNIDFTVDSSKIWDNHWLAGFSDADASFQIKIIKRITRNRPEIRLNFQIDQKSDLLLNMIKEYLGGNIGYRKSQDTYYYGSTHFGSAKRVIEYFDTYHLQSRKHISYLRWRKVYRLIQDKEHLTDKGLSKILTIKSLINRQEENITIQDKVLTKI</sequence>
<dbReference type="InterPro" id="IPR027434">
    <property type="entry name" value="Homing_endonucl"/>
</dbReference>
<dbReference type="GeneID" id="20497968"/>
<dbReference type="Pfam" id="PF00961">
    <property type="entry name" value="LAGLIDADG_1"/>
    <property type="match status" value="1"/>
</dbReference>
<dbReference type="InterPro" id="IPR004860">
    <property type="entry name" value="LAGLIDADG_dom"/>
</dbReference>
<keyword evidence="2" id="KW-0378">Hydrolase</keyword>
<protein>
    <submittedName>
        <fullName evidence="2">LAGLIDADG endonuclease</fullName>
    </submittedName>
</protein>
<dbReference type="Gene3D" id="3.10.28.10">
    <property type="entry name" value="Homing endonucleases"/>
    <property type="match status" value="1"/>
</dbReference>
<keyword evidence="2" id="KW-0496">Mitochondrion</keyword>
<keyword evidence="2" id="KW-0540">Nuclease</keyword>
<feature type="domain" description="Homing endonuclease LAGLIDADG" evidence="1">
    <location>
        <begin position="51"/>
        <end position="147"/>
    </location>
</feature>